<evidence type="ECO:0000256" key="5">
    <source>
        <dbReference type="RuleBase" id="RU003512"/>
    </source>
</evidence>
<dbReference type="PRINTS" id="PR00691">
    <property type="entry name" value="ADHESINB"/>
</dbReference>
<keyword evidence="2 5" id="KW-0813">Transport</keyword>
<dbReference type="STRING" id="1431546.CAQU_06625"/>
<dbReference type="GO" id="GO:0007155">
    <property type="term" value="P:cell adhesion"/>
    <property type="evidence" value="ECO:0007669"/>
    <property type="project" value="InterPro"/>
</dbReference>
<name>A0A1L7CFZ6_9CORY</name>
<dbReference type="GO" id="GO:0030001">
    <property type="term" value="P:metal ion transport"/>
    <property type="evidence" value="ECO:0007669"/>
    <property type="project" value="InterPro"/>
</dbReference>
<dbReference type="EMBL" id="CP009245">
    <property type="protein sequence ID" value="APT84791.1"/>
    <property type="molecule type" value="Genomic_DNA"/>
</dbReference>
<dbReference type="SUPFAM" id="SSF53807">
    <property type="entry name" value="Helical backbone' metal receptor"/>
    <property type="match status" value="2"/>
</dbReference>
<dbReference type="GO" id="GO:0046872">
    <property type="term" value="F:metal ion binding"/>
    <property type="evidence" value="ECO:0007669"/>
    <property type="project" value="UniProtKB-KW"/>
</dbReference>
<dbReference type="PANTHER" id="PTHR42953:SF1">
    <property type="entry name" value="METAL-BINDING PROTEIN HI_0362-RELATED"/>
    <property type="match status" value="1"/>
</dbReference>
<organism evidence="6 7">
    <name type="scientific">Corynebacterium aquilae DSM 44791</name>
    <dbReference type="NCBI Taxonomy" id="1431546"/>
    <lineage>
        <taxon>Bacteria</taxon>
        <taxon>Bacillati</taxon>
        <taxon>Actinomycetota</taxon>
        <taxon>Actinomycetes</taxon>
        <taxon>Mycobacteriales</taxon>
        <taxon>Corynebacteriaceae</taxon>
        <taxon>Corynebacterium</taxon>
    </lineage>
</organism>
<evidence type="ECO:0008006" key="8">
    <source>
        <dbReference type="Google" id="ProtNLM"/>
    </source>
</evidence>
<reference evidence="6 7" key="1">
    <citation type="submission" date="2014-08" db="EMBL/GenBank/DDBJ databases">
        <title>Complete genome sequence of Corynebacterium aquilae S-613T(T) (=DSM 44791(T)), isolated from the choana of a healthy golden eagle.</title>
        <authorList>
            <person name="Ruckert C."/>
            <person name="Albersmeier A."/>
            <person name="Winkler A."/>
            <person name="Kalinowski J."/>
        </authorList>
    </citation>
    <scope>NUCLEOTIDE SEQUENCE [LARGE SCALE GENOMIC DNA]</scope>
    <source>
        <strain evidence="6 7">S-613</strain>
    </source>
</reference>
<dbReference type="InterPro" id="IPR006129">
    <property type="entry name" value="AdhesinB"/>
</dbReference>
<evidence type="ECO:0000256" key="3">
    <source>
        <dbReference type="ARBA" id="ARBA00022723"/>
    </source>
</evidence>
<evidence type="ECO:0000313" key="7">
    <source>
        <dbReference type="Proteomes" id="UP000185478"/>
    </source>
</evidence>
<evidence type="ECO:0000256" key="2">
    <source>
        <dbReference type="ARBA" id="ARBA00022448"/>
    </source>
</evidence>
<dbReference type="Proteomes" id="UP000185478">
    <property type="component" value="Chromosome"/>
</dbReference>
<comment type="similarity">
    <text evidence="5">Belongs to the bacterial solute-binding protein 9 family.</text>
</comment>
<accession>A0A1L7CFZ6</accession>
<dbReference type="InterPro" id="IPR006128">
    <property type="entry name" value="Lipoprotein_PsaA-like"/>
</dbReference>
<comment type="subcellular location">
    <subcellularLocation>
        <location evidence="1">Cell envelope</location>
    </subcellularLocation>
</comment>
<keyword evidence="7" id="KW-1185">Reference proteome</keyword>
<evidence type="ECO:0000313" key="6">
    <source>
        <dbReference type="EMBL" id="APT84791.1"/>
    </source>
</evidence>
<dbReference type="NCBIfam" id="NF038134">
    <property type="entry name" value="choice_anch_M"/>
    <property type="match status" value="1"/>
</dbReference>
<dbReference type="InterPro" id="IPR050492">
    <property type="entry name" value="Bact_metal-bind_prot9"/>
</dbReference>
<evidence type="ECO:0000256" key="4">
    <source>
        <dbReference type="ARBA" id="ARBA00022729"/>
    </source>
</evidence>
<evidence type="ECO:0000256" key="1">
    <source>
        <dbReference type="ARBA" id="ARBA00004196"/>
    </source>
</evidence>
<dbReference type="GO" id="GO:0030313">
    <property type="term" value="C:cell envelope"/>
    <property type="evidence" value="ECO:0007669"/>
    <property type="project" value="UniProtKB-SubCell"/>
</dbReference>
<gene>
    <name evidence="6" type="ORF">CAQU_06625</name>
</gene>
<protein>
    <recommendedName>
        <fullName evidence="8">Anchored repeat ABC transporter, substrate-binding protein</fullName>
    </recommendedName>
</protein>
<dbReference type="Pfam" id="PF01297">
    <property type="entry name" value="ZnuA"/>
    <property type="match status" value="2"/>
</dbReference>
<dbReference type="InterPro" id="IPR006127">
    <property type="entry name" value="ZnuA-like"/>
</dbReference>
<dbReference type="KEGG" id="caqu:CAQU_06625"/>
<keyword evidence="4" id="KW-0732">Signal</keyword>
<dbReference type="PANTHER" id="PTHR42953">
    <property type="entry name" value="HIGH-AFFINITY ZINC UPTAKE SYSTEM PROTEIN ZNUA-RELATED"/>
    <property type="match status" value="1"/>
</dbReference>
<dbReference type="PRINTS" id="PR00690">
    <property type="entry name" value="ADHESNFAMILY"/>
</dbReference>
<dbReference type="AlphaFoldDB" id="A0A1L7CFZ6"/>
<dbReference type="Gene3D" id="3.40.50.1980">
    <property type="entry name" value="Nitrogenase molybdenum iron protein domain"/>
    <property type="match status" value="3"/>
</dbReference>
<sequence length="544" mass="57344">MPTQKEPETLSIVATTPLIADMVENIAGDRAVVTSLIPLGADPHTFEPGLKAVRDTAHADAVFTNGLLLEQQSLTRTIAHTASPNTPVVALAEQLPRYGGALLPLVEDNTLDTVWLGLRVIADSGRTDVASGRMRINAQAADTPPGAALVAYTTSTFGAPEVVVDSRDSAQHTDIPLDAHTHLSWAATAPGYYSMTFAAAAGESAGVVASGGAPQRQYVPVASGTVNFAVGVDPYGHPAVSGTTPHVADAGHLDITVDEGQHTITLVGDPEAPHAPRPVFDPAQAVISVPAKTLTPIPPGPEYRFLYTQNNPQEAAEPHPQPAATGWRAWLSKLTGNRGQQQVYMLRQAVVGKHVHGDTDPHAWLDANNGEAYAQAIAATLSDIDPDNAAYYQSRLSRYRAQIQAADASLFAAVASVDPARRNMVTTHDGYGYLAERYGLKVAGVISPNAETEPSPRDVAAVSSALRDLKVPAVFIEPQATAHHATLIRIAADNEVATCPIFGDTLSPDDGVNSYLDVLTADAESIRSCLISPPQTIHDNTSND</sequence>
<proteinExistence type="inferred from homology"/>
<keyword evidence="3" id="KW-0479">Metal-binding</keyword>